<reference evidence="1 2" key="1">
    <citation type="journal article" date="2015" name="Microbiome">
        <title>Genomic resolution of linkages in carbon, nitrogen, and sulfur cycling among widespread estuary sediment bacteria.</title>
        <authorList>
            <person name="Baker B.J."/>
            <person name="Lazar C.S."/>
            <person name="Teske A.P."/>
            <person name="Dick G.J."/>
        </authorList>
    </citation>
    <scope>NUCLEOTIDE SEQUENCE [LARGE SCALE GENOMIC DNA]</scope>
    <source>
        <strain evidence="1">DG_24</strain>
    </source>
</reference>
<organism evidence="1 2">
    <name type="scientific">candidate division TA06 bacterium DG_24</name>
    <dbReference type="NCBI Taxonomy" id="1703770"/>
    <lineage>
        <taxon>Bacteria</taxon>
        <taxon>Bacteria division TA06</taxon>
    </lineage>
</organism>
<dbReference type="EMBL" id="LIZS01000011">
    <property type="protein sequence ID" value="KPJ53850.1"/>
    <property type="molecule type" value="Genomic_DNA"/>
</dbReference>
<dbReference type="Proteomes" id="UP000052008">
    <property type="component" value="Unassembled WGS sequence"/>
</dbReference>
<protein>
    <submittedName>
        <fullName evidence="1">Uncharacterized protein</fullName>
    </submittedName>
</protein>
<evidence type="ECO:0000313" key="1">
    <source>
        <dbReference type="EMBL" id="KPJ53850.1"/>
    </source>
</evidence>
<dbReference type="AlphaFoldDB" id="A0A0S7WUN4"/>
<gene>
    <name evidence="1" type="ORF">AMJ39_02865</name>
</gene>
<comment type="caution">
    <text evidence="1">The sequence shown here is derived from an EMBL/GenBank/DDBJ whole genome shotgun (WGS) entry which is preliminary data.</text>
</comment>
<evidence type="ECO:0000313" key="2">
    <source>
        <dbReference type="Proteomes" id="UP000052008"/>
    </source>
</evidence>
<accession>A0A0S7WUN4</accession>
<name>A0A0S7WUN4_UNCT6</name>
<proteinExistence type="predicted"/>
<sequence>MTEVRLQEFDSAVAAVLARVEEYLPWATKSPALPEGRGAVIRQGLTAGKSGGIFSFPPRARER</sequence>